<organism evidence="7 8">
    <name type="scientific">Pseudocercospora fuligena</name>
    <dbReference type="NCBI Taxonomy" id="685502"/>
    <lineage>
        <taxon>Eukaryota</taxon>
        <taxon>Fungi</taxon>
        <taxon>Dikarya</taxon>
        <taxon>Ascomycota</taxon>
        <taxon>Pezizomycotina</taxon>
        <taxon>Dothideomycetes</taxon>
        <taxon>Dothideomycetidae</taxon>
        <taxon>Mycosphaerellales</taxon>
        <taxon>Mycosphaerellaceae</taxon>
        <taxon>Pseudocercospora</taxon>
    </lineage>
</organism>
<feature type="region of interest" description="Disordered" evidence="5">
    <location>
        <begin position="282"/>
        <end position="324"/>
    </location>
</feature>
<comment type="caution">
    <text evidence="7">The sequence shown here is derived from an EMBL/GenBank/DDBJ whole genome shotgun (WGS) entry which is preliminary data.</text>
</comment>
<dbReference type="OrthoDB" id="3877698at2759"/>
<keyword evidence="8" id="KW-1185">Reference proteome</keyword>
<dbReference type="Gene3D" id="3.30.40.10">
    <property type="entry name" value="Zinc/RING finger domain, C3HC4 (zinc finger)"/>
    <property type="match status" value="1"/>
</dbReference>
<feature type="compositionally biased region" description="Polar residues" evidence="5">
    <location>
        <begin position="301"/>
        <end position="324"/>
    </location>
</feature>
<dbReference type="PANTHER" id="PTHR15710:SF243">
    <property type="entry name" value="E3 UBIQUITIN-PROTEIN LIGASE PRAJA-2 ISOFORM X1"/>
    <property type="match status" value="1"/>
</dbReference>
<evidence type="ECO:0000256" key="4">
    <source>
        <dbReference type="PROSITE-ProRule" id="PRU00175"/>
    </source>
</evidence>
<evidence type="ECO:0000313" key="7">
    <source>
        <dbReference type="EMBL" id="KAF7195006.1"/>
    </source>
</evidence>
<dbReference type="GO" id="GO:0061630">
    <property type="term" value="F:ubiquitin protein ligase activity"/>
    <property type="evidence" value="ECO:0007669"/>
    <property type="project" value="TreeGrafter"/>
</dbReference>
<evidence type="ECO:0000313" key="8">
    <source>
        <dbReference type="Proteomes" id="UP000660729"/>
    </source>
</evidence>
<proteinExistence type="predicted"/>
<dbReference type="PROSITE" id="PS50089">
    <property type="entry name" value="ZF_RING_2"/>
    <property type="match status" value="1"/>
</dbReference>
<dbReference type="SMART" id="SM00184">
    <property type="entry name" value="RING"/>
    <property type="match status" value="1"/>
</dbReference>
<dbReference type="InterPro" id="IPR001841">
    <property type="entry name" value="Znf_RING"/>
</dbReference>
<accession>A0A8H6RRQ1</accession>
<dbReference type="GO" id="GO:0005737">
    <property type="term" value="C:cytoplasm"/>
    <property type="evidence" value="ECO:0007669"/>
    <property type="project" value="TreeGrafter"/>
</dbReference>
<dbReference type="GO" id="GO:0008270">
    <property type="term" value="F:zinc ion binding"/>
    <property type="evidence" value="ECO:0007669"/>
    <property type="project" value="UniProtKB-KW"/>
</dbReference>
<keyword evidence="3" id="KW-0862">Zinc</keyword>
<name>A0A8H6RRQ1_9PEZI</name>
<dbReference type="CDD" id="cd16448">
    <property type="entry name" value="RING-H2"/>
    <property type="match status" value="1"/>
</dbReference>
<sequence length="451" mass="50678">MENDKRWTDLDSNRKSAFEMSYPRDILDRARRGDVILVRPSPYNEELDHYNDRPPVPSPRILMVQTTADPQIGEIARHVYVRDITDLVTRPVHYETIEEYSHRLHQQLSITRTAVAAASGIGTSLTNYLHEYNIVFHEPSDNAIRQILWEGRSGCLNSDCEEGLTSRATVYARYDDFAEDISSDTISRLQDLGVSNSDLMLCPDCHGYQAVLQQERAFGSFLFGLLPPRSQLQSIFYSLSRLRAELGYRPISRDTFFRSAQAVITSYPPRESSAARAMFEGQSSTPTTLGNDFRALGPPTSAGTSRNQSATASRSRTGSEPSNGVTLISRISGLSLEPVLVPDELSPTDRFPNGIEFNPNTMIARRPVSLAIWLSLPKLSLAQFDPDDEVLDENCPICFERLGECAEGARIVRLSCRHLGHENCLGSWLKDQDSCPKCRRRVEEVRTDDLE</sequence>
<dbReference type="Pfam" id="PF13639">
    <property type="entry name" value="zf-RING_2"/>
    <property type="match status" value="1"/>
</dbReference>
<dbReference type="PANTHER" id="PTHR15710">
    <property type="entry name" value="E3 UBIQUITIN-PROTEIN LIGASE PRAJA"/>
    <property type="match status" value="1"/>
</dbReference>
<dbReference type="SUPFAM" id="SSF57850">
    <property type="entry name" value="RING/U-box"/>
    <property type="match status" value="1"/>
</dbReference>
<evidence type="ECO:0000256" key="3">
    <source>
        <dbReference type="ARBA" id="ARBA00022833"/>
    </source>
</evidence>
<protein>
    <submittedName>
        <fullName evidence="7">Putative RING finger protein C2A9.04c</fullName>
    </submittedName>
</protein>
<keyword evidence="1" id="KW-0479">Metal-binding</keyword>
<feature type="domain" description="RING-type" evidence="6">
    <location>
        <begin position="395"/>
        <end position="439"/>
    </location>
</feature>
<dbReference type="GO" id="GO:0016567">
    <property type="term" value="P:protein ubiquitination"/>
    <property type="evidence" value="ECO:0007669"/>
    <property type="project" value="TreeGrafter"/>
</dbReference>
<evidence type="ECO:0000256" key="1">
    <source>
        <dbReference type="ARBA" id="ARBA00022723"/>
    </source>
</evidence>
<reference evidence="7" key="1">
    <citation type="submission" date="2020-04" db="EMBL/GenBank/DDBJ databases">
        <title>Draft genome resource of the tomato pathogen Pseudocercospora fuligena.</title>
        <authorList>
            <person name="Zaccaron A."/>
        </authorList>
    </citation>
    <scope>NUCLEOTIDE SEQUENCE</scope>
    <source>
        <strain evidence="7">PF001</strain>
    </source>
</reference>
<dbReference type="AlphaFoldDB" id="A0A8H6RRQ1"/>
<dbReference type="Proteomes" id="UP000660729">
    <property type="component" value="Unassembled WGS sequence"/>
</dbReference>
<dbReference type="EMBL" id="JABCIY010000044">
    <property type="protein sequence ID" value="KAF7195006.1"/>
    <property type="molecule type" value="Genomic_DNA"/>
</dbReference>
<evidence type="ECO:0000256" key="2">
    <source>
        <dbReference type="ARBA" id="ARBA00022771"/>
    </source>
</evidence>
<dbReference type="InterPro" id="IPR013083">
    <property type="entry name" value="Znf_RING/FYVE/PHD"/>
</dbReference>
<evidence type="ECO:0000259" key="6">
    <source>
        <dbReference type="PROSITE" id="PS50089"/>
    </source>
</evidence>
<evidence type="ECO:0000256" key="5">
    <source>
        <dbReference type="SAM" id="MobiDB-lite"/>
    </source>
</evidence>
<keyword evidence="2 4" id="KW-0863">Zinc-finger</keyword>
<gene>
    <name evidence="7" type="ORF">HII31_03680</name>
</gene>